<feature type="chain" id="PRO_5001629954" evidence="1">
    <location>
        <begin position="19"/>
        <end position="130"/>
    </location>
</feature>
<accession>A0A066XA31</accession>
<dbReference type="OMA" id="GQCCVAN"/>
<reference evidence="3" key="1">
    <citation type="journal article" date="2014" name="Genome Announc.">
        <title>Draft genome sequence of Colletotrichum sublineola, a destructive pathogen of cultivated sorghum.</title>
        <authorList>
            <person name="Baroncelli R."/>
            <person name="Sanz-Martin J.M."/>
            <person name="Rech G.E."/>
            <person name="Sukno S.A."/>
            <person name="Thon M.R."/>
        </authorList>
    </citation>
    <scope>NUCLEOTIDE SEQUENCE [LARGE SCALE GENOMIC DNA]</scope>
    <source>
        <strain evidence="3">TX430BB</strain>
    </source>
</reference>
<dbReference type="HOGENOM" id="CLU_133933_0_0_1"/>
<comment type="caution">
    <text evidence="2">The sequence shown here is derived from an EMBL/GenBank/DDBJ whole genome shotgun (WGS) entry which is preliminary data.</text>
</comment>
<sequence length="130" mass="13337">MQFSLATVLLGFAAVACASVTDVEGIRNAARDTVLVDRQAGNGNRPTPNGQCCVANTSLKQDSCNVSGAQGRCVPGGQPCGGALSCVAQANLACDNNIQERGKNLCRAKAGKGFIDGARTIQNLNQAKVN</sequence>
<evidence type="ECO:0000313" key="2">
    <source>
        <dbReference type="EMBL" id="KDN65782.1"/>
    </source>
</evidence>
<keyword evidence="1" id="KW-0732">Signal</keyword>
<feature type="signal peptide" evidence="1">
    <location>
        <begin position="1"/>
        <end position="18"/>
    </location>
</feature>
<protein>
    <submittedName>
        <fullName evidence="2">Uncharacterized protein</fullName>
    </submittedName>
</protein>
<organism evidence="2 3">
    <name type="scientific">Colletotrichum sublineola</name>
    <name type="common">Sorghum anthracnose fungus</name>
    <dbReference type="NCBI Taxonomy" id="1173701"/>
    <lineage>
        <taxon>Eukaryota</taxon>
        <taxon>Fungi</taxon>
        <taxon>Dikarya</taxon>
        <taxon>Ascomycota</taxon>
        <taxon>Pezizomycotina</taxon>
        <taxon>Sordariomycetes</taxon>
        <taxon>Hypocreomycetidae</taxon>
        <taxon>Glomerellales</taxon>
        <taxon>Glomerellaceae</taxon>
        <taxon>Colletotrichum</taxon>
        <taxon>Colletotrichum graminicola species complex</taxon>
    </lineage>
</organism>
<dbReference type="OrthoDB" id="4153862at2759"/>
<name>A0A066XA31_COLSU</name>
<dbReference type="Proteomes" id="UP000027238">
    <property type="component" value="Unassembled WGS sequence"/>
</dbReference>
<proteinExistence type="predicted"/>
<gene>
    <name evidence="2" type="ORF">CSUB01_12136</name>
</gene>
<evidence type="ECO:0000256" key="1">
    <source>
        <dbReference type="SAM" id="SignalP"/>
    </source>
</evidence>
<dbReference type="AlphaFoldDB" id="A0A066XA31"/>
<evidence type="ECO:0000313" key="3">
    <source>
        <dbReference type="Proteomes" id="UP000027238"/>
    </source>
</evidence>
<keyword evidence="3" id="KW-1185">Reference proteome</keyword>
<dbReference type="eggNOG" id="ENOG502SS8Q">
    <property type="taxonomic scope" value="Eukaryota"/>
</dbReference>
<dbReference type="EMBL" id="JMSE01000991">
    <property type="protein sequence ID" value="KDN65782.1"/>
    <property type="molecule type" value="Genomic_DNA"/>
</dbReference>